<keyword evidence="1" id="KW-0472">Membrane</keyword>
<dbReference type="EMBL" id="UINC01076544">
    <property type="protein sequence ID" value="SVC15812.1"/>
    <property type="molecule type" value="Genomic_DNA"/>
</dbReference>
<name>A0A382JWU8_9ZZZZ</name>
<accession>A0A382JWU8</accession>
<feature type="transmembrane region" description="Helical" evidence="1">
    <location>
        <begin position="57"/>
        <end position="76"/>
    </location>
</feature>
<feature type="non-terminal residue" evidence="2">
    <location>
        <position position="114"/>
    </location>
</feature>
<sequence>MNLMTRSVLLIAMMATCFAAPTTVRAQMWGESLNEAPLTPIPEGMTFEEYRDMNRRLSVGLALRIVPVPGIMHYYAGEPKTARRLWRRSLIGVAAIVAGAVMSDSDDNDFPKSD</sequence>
<evidence type="ECO:0000313" key="2">
    <source>
        <dbReference type="EMBL" id="SVC15812.1"/>
    </source>
</evidence>
<dbReference type="AlphaFoldDB" id="A0A382JWU8"/>
<reference evidence="2" key="1">
    <citation type="submission" date="2018-05" db="EMBL/GenBank/DDBJ databases">
        <authorList>
            <person name="Lanie J.A."/>
            <person name="Ng W.-L."/>
            <person name="Kazmierczak K.M."/>
            <person name="Andrzejewski T.M."/>
            <person name="Davidsen T.M."/>
            <person name="Wayne K.J."/>
            <person name="Tettelin H."/>
            <person name="Glass J.I."/>
            <person name="Rusch D."/>
            <person name="Podicherti R."/>
            <person name="Tsui H.-C.T."/>
            <person name="Winkler M.E."/>
        </authorList>
    </citation>
    <scope>NUCLEOTIDE SEQUENCE</scope>
</reference>
<evidence type="ECO:0000256" key="1">
    <source>
        <dbReference type="SAM" id="Phobius"/>
    </source>
</evidence>
<proteinExistence type="predicted"/>
<keyword evidence="1" id="KW-0812">Transmembrane</keyword>
<protein>
    <submittedName>
        <fullName evidence="2">Uncharacterized protein</fullName>
    </submittedName>
</protein>
<gene>
    <name evidence="2" type="ORF">METZ01_LOCUS268666</name>
</gene>
<keyword evidence="1" id="KW-1133">Transmembrane helix</keyword>
<organism evidence="2">
    <name type="scientific">marine metagenome</name>
    <dbReference type="NCBI Taxonomy" id="408172"/>
    <lineage>
        <taxon>unclassified sequences</taxon>
        <taxon>metagenomes</taxon>
        <taxon>ecological metagenomes</taxon>
    </lineage>
</organism>
<feature type="transmembrane region" description="Helical" evidence="1">
    <location>
        <begin position="85"/>
        <end position="103"/>
    </location>
</feature>